<evidence type="ECO:0000256" key="1">
    <source>
        <dbReference type="SAM" id="MobiDB-lite"/>
    </source>
</evidence>
<dbReference type="Gene3D" id="3.40.47.10">
    <property type="match status" value="1"/>
</dbReference>
<name>A0ABV6MDC9_9ACTN</name>
<keyword evidence="4" id="KW-1185">Reference proteome</keyword>
<evidence type="ECO:0000313" key="4">
    <source>
        <dbReference type="Proteomes" id="UP001589867"/>
    </source>
</evidence>
<organism evidence="3 4">
    <name type="scientific">Phytohabitans kaempferiae</name>
    <dbReference type="NCBI Taxonomy" id="1620943"/>
    <lineage>
        <taxon>Bacteria</taxon>
        <taxon>Bacillati</taxon>
        <taxon>Actinomycetota</taxon>
        <taxon>Actinomycetes</taxon>
        <taxon>Micromonosporales</taxon>
        <taxon>Micromonosporaceae</taxon>
    </lineage>
</organism>
<proteinExistence type="predicted"/>
<gene>
    <name evidence="3" type="ORF">ACFFIA_33575</name>
</gene>
<dbReference type="Proteomes" id="UP001589867">
    <property type="component" value="Unassembled WGS sequence"/>
</dbReference>
<reference evidence="3 4" key="1">
    <citation type="submission" date="2024-09" db="EMBL/GenBank/DDBJ databases">
        <authorList>
            <person name="Sun Q."/>
            <person name="Mori K."/>
        </authorList>
    </citation>
    <scope>NUCLEOTIDE SEQUENCE [LARGE SCALE GENOMIC DNA]</scope>
    <source>
        <strain evidence="3 4">TBRC 3947</strain>
    </source>
</reference>
<comment type="caution">
    <text evidence="3">The sequence shown here is derived from an EMBL/GenBank/DDBJ whole genome shotgun (WGS) entry which is preliminary data.</text>
</comment>
<dbReference type="EMBL" id="JBHLUH010000073">
    <property type="protein sequence ID" value="MFC0532564.1"/>
    <property type="molecule type" value="Genomic_DNA"/>
</dbReference>
<sequence length="361" mass="36482">MPASVTVRGVGLRLSEVDDMPALARRLTAAPPPATARRFAAPDTVLAPLERPVYGPVEPRVPARAGARGLRTVPHESLLALASAADTPARPEARKPDDTTAVVWASSTAGLPEYATVCAEASTLEPGFVAPALGPASAYNGPAATVSIRLGLAGPNLTLTGGATAGISAIAEAMRLIATGDAAAALVGASATVSRWSLTAAPEHLVPAEGAACLALDPAGGPGIRLRECHRTDLVRATARVIQAAARPETRPDGLVISTPDTGLVDALASGQPFPVWHVERALGDLGAAGGFLAVVGAAALCAAVTSHAGNVEERSDEGGRRRPLGAHSERSEHDRKSPTTILALAVEPCGSTASLEVSTS</sequence>
<feature type="compositionally biased region" description="Basic and acidic residues" evidence="1">
    <location>
        <begin position="328"/>
        <end position="338"/>
    </location>
</feature>
<dbReference type="Pfam" id="PF00109">
    <property type="entry name" value="ketoacyl-synt"/>
    <property type="match status" value="1"/>
</dbReference>
<dbReference type="InterPro" id="IPR014030">
    <property type="entry name" value="Ketoacyl_synth_N"/>
</dbReference>
<protein>
    <submittedName>
        <fullName evidence="3">Beta-ketoacyl synthase N-terminal-like domain-containing protein</fullName>
    </submittedName>
</protein>
<feature type="compositionally biased region" description="Basic and acidic residues" evidence="1">
    <location>
        <begin position="311"/>
        <end position="321"/>
    </location>
</feature>
<evidence type="ECO:0000259" key="2">
    <source>
        <dbReference type="Pfam" id="PF00109"/>
    </source>
</evidence>
<feature type="region of interest" description="Disordered" evidence="1">
    <location>
        <begin position="309"/>
        <end position="341"/>
    </location>
</feature>
<dbReference type="InterPro" id="IPR016039">
    <property type="entry name" value="Thiolase-like"/>
</dbReference>
<dbReference type="SUPFAM" id="SSF53901">
    <property type="entry name" value="Thiolase-like"/>
    <property type="match status" value="1"/>
</dbReference>
<feature type="domain" description="Beta-ketoacyl synthase-like N-terminal" evidence="2">
    <location>
        <begin position="96"/>
        <end position="196"/>
    </location>
</feature>
<dbReference type="RefSeq" id="WP_377258859.1">
    <property type="nucleotide sequence ID" value="NZ_JBHLUH010000073.1"/>
</dbReference>
<accession>A0ABV6MDC9</accession>
<evidence type="ECO:0000313" key="3">
    <source>
        <dbReference type="EMBL" id="MFC0532564.1"/>
    </source>
</evidence>